<reference evidence="2 3" key="1">
    <citation type="submission" date="2020-02" db="EMBL/GenBank/DDBJ databases">
        <title>Streptomyces malaysiensis DSM14702 (JHCC583434, PFL_A843) Genome sequencing and assembly.</title>
        <authorList>
            <person name="Samborskyy M."/>
        </authorList>
    </citation>
    <scope>NUCLEOTIDE SEQUENCE [LARGE SCALE GENOMIC DNA]</scope>
    <source>
        <strain evidence="2 3">DSM 14702</strain>
    </source>
</reference>
<dbReference type="RefSeq" id="WP_167503208.1">
    <property type="nucleotide sequence ID" value="NZ_JAALLH010000001.1"/>
</dbReference>
<accession>A0A7X5X7K9</accession>
<dbReference type="EC" id="1.9.3.1" evidence="2"/>
<proteinExistence type="predicted"/>
<feature type="region of interest" description="Disordered" evidence="1">
    <location>
        <begin position="58"/>
        <end position="79"/>
    </location>
</feature>
<keyword evidence="2" id="KW-0560">Oxidoreductase</keyword>
<evidence type="ECO:0000313" key="3">
    <source>
        <dbReference type="Proteomes" id="UP000536624"/>
    </source>
</evidence>
<dbReference type="AlphaFoldDB" id="A0A7X5X7K9"/>
<evidence type="ECO:0000256" key="1">
    <source>
        <dbReference type="SAM" id="MobiDB-lite"/>
    </source>
</evidence>
<sequence>MSLLYVYIVEVFSATTGETIGFYPITASGMDAVAVLAGELCVAFNHGREVGGTDWRQIAEHPYQPGATDTAPSRPGAES</sequence>
<comment type="caution">
    <text evidence="2">The sequence shown here is derived from an EMBL/GenBank/DDBJ whole genome shotgun (WGS) entry which is preliminary data.</text>
</comment>
<name>A0A7X5X7K9_STRMQ</name>
<protein>
    <submittedName>
        <fullName evidence="2">Cytochrome c oxidase cbb3-type subunit I</fullName>
        <ecNumber evidence="2">1.9.3.1</ecNumber>
    </submittedName>
</protein>
<dbReference type="EMBL" id="JAALLH010000001">
    <property type="protein sequence ID" value="NIY68088.1"/>
    <property type="molecule type" value="Genomic_DNA"/>
</dbReference>
<dbReference type="Proteomes" id="UP000536624">
    <property type="component" value="Unassembled WGS sequence"/>
</dbReference>
<evidence type="ECO:0000313" key="2">
    <source>
        <dbReference type="EMBL" id="NIY68088.1"/>
    </source>
</evidence>
<organism evidence="2 3">
    <name type="scientific">Streptomyces malaysiensis</name>
    <dbReference type="NCBI Taxonomy" id="92644"/>
    <lineage>
        <taxon>Bacteria</taxon>
        <taxon>Bacillati</taxon>
        <taxon>Actinomycetota</taxon>
        <taxon>Actinomycetes</taxon>
        <taxon>Kitasatosporales</taxon>
        <taxon>Streptomycetaceae</taxon>
        <taxon>Streptomyces</taxon>
        <taxon>Streptomyces violaceusniger group</taxon>
    </lineage>
</organism>
<gene>
    <name evidence="2" type="ORF">SMALB_6170</name>
</gene>
<dbReference type="GO" id="GO:0016491">
    <property type="term" value="F:oxidoreductase activity"/>
    <property type="evidence" value="ECO:0007669"/>
    <property type="project" value="UniProtKB-KW"/>
</dbReference>